<dbReference type="SUPFAM" id="SSF111369">
    <property type="entry name" value="HlyD-like secretion proteins"/>
    <property type="match status" value="1"/>
</dbReference>
<reference evidence="5 6" key="1">
    <citation type="journal article" date="2011" name="Stand. Genomic Sci.">
        <title>Complete genome sequence of Parvibaculum lavamentivorans type strain (DS-1(T)).</title>
        <authorList>
            <person name="Schleheck D."/>
            <person name="Weiss M."/>
            <person name="Pitluck S."/>
            <person name="Bruce D."/>
            <person name="Land M.L."/>
            <person name="Han S."/>
            <person name="Saunders E."/>
            <person name="Tapia R."/>
            <person name="Detter C."/>
            <person name="Brettin T."/>
            <person name="Han J."/>
            <person name="Woyke T."/>
            <person name="Goodwin L."/>
            <person name="Pennacchio L."/>
            <person name="Nolan M."/>
            <person name="Cook A.M."/>
            <person name="Kjelleberg S."/>
            <person name="Thomas T."/>
        </authorList>
    </citation>
    <scope>NUCLEOTIDE SEQUENCE [LARGE SCALE GENOMIC DNA]</scope>
    <source>
        <strain evidence="6">DS-1 / DSM 13023 / NCIMB 13966</strain>
    </source>
</reference>
<organism evidence="5 6">
    <name type="scientific">Parvibaculum lavamentivorans (strain DS-1 / DSM 13023 / NCIMB 13966)</name>
    <dbReference type="NCBI Taxonomy" id="402881"/>
    <lineage>
        <taxon>Bacteria</taxon>
        <taxon>Pseudomonadati</taxon>
        <taxon>Pseudomonadota</taxon>
        <taxon>Alphaproteobacteria</taxon>
        <taxon>Hyphomicrobiales</taxon>
        <taxon>Parvibaculaceae</taxon>
        <taxon>Parvibaculum</taxon>
    </lineage>
</organism>
<dbReference type="HOGENOM" id="CLU_018816_1_0_5"/>
<evidence type="ECO:0000259" key="2">
    <source>
        <dbReference type="Pfam" id="PF25954"/>
    </source>
</evidence>
<dbReference type="AlphaFoldDB" id="A7HW59"/>
<gene>
    <name evidence="5" type="ordered locus">Plav_2533</name>
</gene>
<dbReference type="Proteomes" id="UP000006377">
    <property type="component" value="Chromosome"/>
</dbReference>
<accession>A7HW59</accession>
<proteinExistence type="inferred from homology"/>
<sequence length="343" mass="36327">MTKRMIWTGGAVVLAVLVVAGAFFLFLRAPAAVVVTPFRGMAVEAVYATGTVEPVNYARVGAKISGRITNVLKREGEPVEKGNILAIIELGEDISRVHELEARLKLANADLDRARTLRRSGNVSEAALDQAQSAQSATAAALRGAKARLDDHFITAPMAGTVLRSESQIRVGDMAQPGHVLFMVGDTAELQIDAEVDEEDITKVAPEQEALIRADAFPGRALKGTVKRITPYGDPVGRTYRVYISLPADTPLISGMTTEINIVVRREEEALLVPVSALSGNSVWTVSGGRARRVEVELGAVGSDTAEILSGLPEDALVIANPSSGIAEGDRVRAEQAAPDGTS</sequence>
<dbReference type="Pfam" id="PF25954">
    <property type="entry name" value="Beta-barrel_RND_2"/>
    <property type="match status" value="1"/>
</dbReference>
<evidence type="ECO:0000313" key="5">
    <source>
        <dbReference type="EMBL" id="ABS64142.1"/>
    </source>
</evidence>
<evidence type="ECO:0000256" key="1">
    <source>
        <dbReference type="ARBA" id="ARBA00009477"/>
    </source>
</evidence>
<keyword evidence="6" id="KW-1185">Reference proteome</keyword>
<dbReference type="Pfam" id="PF25989">
    <property type="entry name" value="YknX_C"/>
    <property type="match status" value="1"/>
</dbReference>
<dbReference type="GO" id="GO:0015562">
    <property type="term" value="F:efflux transmembrane transporter activity"/>
    <property type="evidence" value="ECO:0007669"/>
    <property type="project" value="TreeGrafter"/>
</dbReference>
<dbReference type="InterPro" id="IPR006143">
    <property type="entry name" value="RND_pump_MFP"/>
</dbReference>
<feature type="domain" description="CusB-like beta-barrel" evidence="2">
    <location>
        <begin position="192"/>
        <end position="262"/>
    </location>
</feature>
<dbReference type="Gene3D" id="2.40.30.170">
    <property type="match status" value="1"/>
</dbReference>
<dbReference type="Gene3D" id="1.10.287.470">
    <property type="entry name" value="Helix hairpin bin"/>
    <property type="match status" value="1"/>
</dbReference>
<dbReference type="EMBL" id="CP000774">
    <property type="protein sequence ID" value="ABS64142.1"/>
    <property type="molecule type" value="Genomic_DNA"/>
</dbReference>
<dbReference type="PANTHER" id="PTHR30469">
    <property type="entry name" value="MULTIDRUG RESISTANCE PROTEIN MDTA"/>
    <property type="match status" value="1"/>
</dbReference>
<evidence type="ECO:0000259" key="4">
    <source>
        <dbReference type="Pfam" id="PF25989"/>
    </source>
</evidence>
<evidence type="ECO:0000259" key="3">
    <source>
        <dbReference type="Pfam" id="PF25973"/>
    </source>
</evidence>
<dbReference type="Pfam" id="PF25973">
    <property type="entry name" value="BSH_CzcB"/>
    <property type="match status" value="1"/>
</dbReference>
<dbReference type="InterPro" id="IPR058792">
    <property type="entry name" value="Beta-barrel_RND_2"/>
</dbReference>
<name>A7HW59_PARL1</name>
<dbReference type="RefSeq" id="WP_012111453.1">
    <property type="nucleotide sequence ID" value="NC_009719.1"/>
</dbReference>
<dbReference type="Gene3D" id="2.40.50.100">
    <property type="match status" value="1"/>
</dbReference>
<dbReference type="InterPro" id="IPR058647">
    <property type="entry name" value="BSH_CzcB-like"/>
</dbReference>
<dbReference type="KEGG" id="pla:Plav_2533"/>
<comment type="similarity">
    <text evidence="1">Belongs to the membrane fusion protein (MFP) (TC 8.A.1) family.</text>
</comment>
<dbReference type="eggNOG" id="COG0845">
    <property type="taxonomic scope" value="Bacteria"/>
</dbReference>
<dbReference type="NCBIfam" id="TIGR01730">
    <property type="entry name" value="RND_mfp"/>
    <property type="match status" value="1"/>
</dbReference>
<dbReference type="STRING" id="402881.Plav_2533"/>
<protein>
    <submittedName>
        <fullName evidence="5">Efflux transporter, RND family, MFP subunit</fullName>
    </submittedName>
</protein>
<dbReference type="GO" id="GO:1990281">
    <property type="term" value="C:efflux pump complex"/>
    <property type="evidence" value="ECO:0007669"/>
    <property type="project" value="TreeGrafter"/>
</dbReference>
<evidence type="ECO:0000313" key="6">
    <source>
        <dbReference type="Proteomes" id="UP000006377"/>
    </source>
</evidence>
<dbReference type="InterPro" id="IPR058637">
    <property type="entry name" value="YknX-like_C"/>
</dbReference>
<feature type="domain" description="YknX-like C-terminal permuted SH3-like" evidence="4">
    <location>
        <begin position="279"/>
        <end position="333"/>
    </location>
</feature>
<dbReference type="Gene3D" id="2.40.420.20">
    <property type="match status" value="1"/>
</dbReference>
<feature type="domain" description="CzcB-like barrel-sandwich hybrid" evidence="3">
    <location>
        <begin position="58"/>
        <end position="186"/>
    </location>
</feature>